<dbReference type="Proteomes" id="UP000037392">
    <property type="component" value="Unassembled WGS sequence"/>
</dbReference>
<dbReference type="InterPro" id="IPR003682">
    <property type="entry name" value="rRNA_ssu_MeTfrase_G"/>
</dbReference>
<dbReference type="EMBL" id="ADLK01000004">
    <property type="protein sequence ID" value="KMW23846.1"/>
    <property type="molecule type" value="Genomic_DNA"/>
</dbReference>
<dbReference type="PIRSF" id="PIRSF003078">
    <property type="entry name" value="GidB"/>
    <property type="match status" value="1"/>
</dbReference>
<proteinExistence type="inferred from homology"/>
<dbReference type="NCBIfam" id="TIGR00138">
    <property type="entry name" value="rsmG_gidB"/>
    <property type="match status" value="1"/>
</dbReference>
<keyword evidence="5 6" id="KW-0949">S-adenosyl-L-methionine</keyword>
<dbReference type="InterPro" id="IPR029063">
    <property type="entry name" value="SAM-dependent_MTases_sf"/>
</dbReference>
<evidence type="ECO:0000256" key="5">
    <source>
        <dbReference type="ARBA" id="ARBA00022691"/>
    </source>
</evidence>
<sequence length="252" mass="28409">MTETFLDQMKRELDQLGIRLSEHQMDQFFTYYEMLVEKNKVMNLTAITEEHEVVTKHFSDSLSLFAVIQEMEKTGKQGVGWFENSRIIDVGTGAGFPGIPLKIVFPGIRVTLLDSLNKRIKFLEEVCDALNLENVTFVHGRAEDAGRLAEHRETYDLCVSRAVANLASLSEYCMPFVKVGGYFVPYKSGEIDEELVQAQRAIGLLGGEQKMVKKFLLPGTDAARSLVVIEKIKAISKKYPRKAGMPTREPLK</sequence>
<evidence type="ECO:0000256" key="1">
    <source>
        <dbReference type="ARBA" id="ARBA00022490"/>
    </source>
</evidence>
<dbReference type="SUPFAM" id="SSF53335">
    <property type="entry name" value="S-adenosyl-L-methionine-dependent methyltransferases"/>
    <property type="match status" value="1"/>
</dbReference>
<evidence type="ECO:0000256" key="4">
    <source>
        <dbReference type="ARBA" id="ARBA00022679"/>
    </source>
</evidence>
<organism evidence="7 8">
    <name type="scientific">[Clostridium] citroniae WAL-19142</name>
    <dbReference type="NCBI Taxonomy" id="742734"/>
    <lineage>
        <taxon>Bacteria</taxon>
        <taxon>Bacillati</taxon>
        <taxon>Bacillota</taxon>
        <taxon>Clostridia</taxon>
        <taxon>Lachnospirales</taxon>
        <taxon>Lachnospiraceae</taxon>
        <taxon>Enterocloster</taxon>
    </lineage>
</organism>
<comment type="caution">
    <text evidence="7">The sequence shown here is derived from an EMBL/GenBank/DDBJ whole genome shotgun (WGS) entry which is preliminary data.</text>
</comment>
<dbReference type="Pfam" id="PF02527">
    <property type="entry name" value="GidB"/>
    <property type="match status" value="1"/>
</dbReference>
<comment type="similarity">
    <text evidence="6">Belongs to the methyltransferase superfamily. RNA methyltransferase RsmG family.</text>
</comment>
<keyword evidence="3 6" id="KW-0489">Methyltransferase</keyword>
<evidence type="ECO:0000256" key="3">
    <source>
        <dbReference type="ARBA" id="ARBA00022603"/>
    </source>
</evidence>
<accession>A0A0J9CHK6</accession>
<feature type="binding site" evidence="6">
    <location>
        <position position="91"/>
    </location>
    <ligand>
        <name>S-adenosyl-L-methionine</name>
        <dbReference type="ChEBI" id="CHEBI:59789"/>
    </ligand>
</feature>
<dbReference type="RefSeq" id="WP_048929235.1">
    <property type="nucleotide sequence ID" value="NZ_KQ235875.1"/>
</dbReference>
<comment type="caution">
    <text evidence="6">Lacks conserved residue(s) required for the propagation of feature annotation.</text>
</comment>
<keyword evidence="4 6" id="KW-0808">Transferase</keyword>
<comment type="function">
    <text evidence="6">Specifically methylates the N7 position of a guanine in 16S rRNA.</text>
</comment>
<dbReference type="GO" id="GO:0070043">
    <property type="term" value="F:rRNA (guanine-N7-)-methyltransferase activity"/>
    <property type="evidence" value="ECO:0007669"/>
    <property type="project" value="UniProtKB-UniRule"/>
</dbReference>
<dbReference type="OrthoDB" id="9808773at2"/>
<dbReference type="AlphaFoldDB" id="A0A0J9CHK6"/>
<dbReference type="FunFam" id="3.40.50.150:FF:000041">
    <property type="entry name" value="Ribosomal RNA small subunit methyltransferase G"/>
    <property type="match status" value="1"/>
</dbReference>
<feature type="binding site" evidence="6">
    <location>
        <position position="96"/>
    </location>
    <ligand>
        <name>S-adenosyl-L-methionine</name>
        <dbReference type="ChEBI" id="CHEBI:59789"/>
    </ligand>
</feature>
<dbReference type="PANTHER" id="PTHR31760:SF0">
    <property type="entry name" value="S-ADENOSYL-L-METHIONINE-DEPENDENT METHYLTRANSFERASES SUPERFAMILY PROTEIN"/>
    <property type="match status" value="1"/>
</dbReference>
<evidence type="ECO:0000313" key="8">
    <source>
        <dbReference type="Proteomes" id="UP000037392"/>
    </source>
</evidence>
<dbReference type="GO" id="GO:0005829">
    <property type="term" value="C:cytosol"/>
    <property type="evidence" value="ECO:0007669"/>
    <property type="project" value="TreeGrafter"/>
</dbReference>
<evidence type="ECO:0000256" key="6">
    <source>
        <dbReference type="HAMAP-Rule" id="MF_00074"/>
    </source>
</evidence>
<gene>
    <name evidence="6" type="primary">rsmG</name>
    <name evidence="7" type="ORF">HMPREF9470_00824</name>
</gene>
<dbReference type="HAMAP" id="MF_00074">
    <property type="entry name" value="16SrRNA_methyltr_G"/>
    <property type="match status" value="1"/>
</dbReference>
<feature type="binding site" evidence="6">
    <location>
        <begin position="142"/>
        <end position="143"/>
    </location>
    <ligand>
        <name>S-adenosyl-L-methionine</name>
        <dbReference type="ChEBI" id="CHEBI:59789"/>
    </ligand>
</feature>
<evidence type="ECO:0000256" key="2">
    <source>
        <dbReference type="ARBA" id="ARBA00022552"/>
    </source>
</evidence>
<dbReference type="Gene3D" id="3.40.50.150">
    <property type="entry name" value="Vaccinia Virus protein VP39"/>
    <property type="match status" value="1"/>
</dbReference>
<keyword evidence="2 6" id="KW-0698">rRNA processing</keyword>
<dbReference type="EC" id="2.1.1.-" evidence="6"/>
<dbReference type="CDD" id="cd02440">
    <property type="entry name" value="AdoMet_MTases"/>
    <property type="match status" value="1"/>
</dbReference>
<dbReference type="PANTHER" id="PTHR31760">
    <property type="entry name" value="S-ADENOSYL-L-METHIONINE-DEPENDENT METHYLTRANSFERASES SUPERFAMILY PROTEIN"/>
    <property type="match status" value="1"/>
</dbReference>
<keyword evidence="1 6" id="KW-0963">Cytoplasm</keyword>
<dbReference type="PATRIC" id="fig|742734.4.peg.875"/>
<name>A0A0J9CHK6_9FIRM</name>
<protein>
    <recommendedName>
        <fullName evidence="6">Ribosomal RNA small subunit methyltransferase G</fullName>
        <ecNumber evidence="6">2.1.1.-</ecNumber>
    </recommendedName>
    <alternativeName>
        <fullName evidence="6">16S rRNA 7-methylguanosine methyltransferase</fullName>
        <shortName evidence="6">16S rRNA m7G methyltransferase</shortName>
    </alternativeName>
</protein>
<comment type="subcellular location">
    <subcellularLocation>
        <location evidence="6">Cytoplasm</location>
    </subcellularLocation>
</comment>
<reference evidence="7 8" key="1">
    <citation type="submission" date="2011-04" db="EMBL/GenBank/DDBJ databases">
        <title>The Genome Sequence of Clostridium citroniae WAL-19142.</title>
        <authorList>
            <consortium name="The Broad Institute Genome Sequencing Platform"/>
            <person name="Earl A."/>
            <person name="Ward D."/>
            <person name="Feldgarden M."/>
            <person name="Gevers D."/>
            <person name="Warren Y.A."/>
            <person name="Tyrrell K.L."/>
            <person name="Citron D.M."/>
            <person name="Goldstein E.J."/>
            <person name="Daigneault M."/>
            <person name="Allen-Vercoe E."/>
            <person name="Young S.K."/>
            <person name="Zeng Q."/>
            <person name="Gargeya S."/>
            <person name="Fitzgerald M."/>
            <person name="Haas B."/>
            <person name="Abouelleil A."/>
            <person name="Alvarado L."/>
            <person name="Arachchi H.M."/>
            <person name="Berlin A."/>
            <person name="Brown A."/>
            <person name="Chapman S.B."/>
            <person name="Chen Z."/>
            <person name="Dunbar C."/>
            <person name="Freedman E."/>
            <person name="Gearin G."/>
            <person name="Gellesch M."/>
            <person name="Goldberg J."/>
            <person name="Griggs A."/>
            <person name="Gujja S."/>
            <person name="Heilman E.R."/>
            <person name="Heiman D."/>
            <person name="Howarth C."/>
            <person name="Larson L."/>
            <person name="Lui A."/>
            <person name="MacDonald P.J."/>
            <person name="Mehta T."/>
            <person name="Montmayeur A."/>
            <person name="Murphy C."/>
            <person name="Neiman D."/>
            <person name="Pearson M."/>
            <person name="Priest M."/>
            <person name="Roberts A."/>
            <person name="Saif S."/>
            <person name="Shea T."/>
            <person name="Shenoy N."/>
            <person name="Sisk P."/>
            <person name="Stolte C."/>
            <person name="Sykes S."/>
            <person name="White J."/>
            <person name="Yandava C."/>
            <person name="Wortman J."/>
            <person name="Nusbaum C."/>
            <person name="Birren B."/>
        </authorList>
    </citation>
    <scope>NUCLEOTIDE SEQUENCE [LARGE SCALE GENOMIC DNA]</scope>
    <source>
        <strain evidence="7 8">WAL-19142</strain>
    </source>
</reference>
<evidence type="ECO:0000313" key="7">
    <source>
        <dbReference type="EMBL" id="KMW23846.1"/>
    </source>
</evidence>
<feature type="binding site" evidence="6">
    <location>
        <position position="161"/>
    </location>
    <ligand>
        <name>S-adenosyl-L-methionine</name>
        <dbReference type="ChEBI" id="CHEBI:59789"/>
    </ligand>
</feature>
<dbReference type="GeneID" id="93166561"/>